<evidence type="ECO:0000256" key="1">
    <source>
        <dbReference type="SAM" id="MobiDB-lite"/>
    </source>
</evidence>
<comment type="caution">
    <text evidence="2">The sequence shown here is derived from an EMBL/GenBank/DDBJ whole genome shotgun (WGS) entry which is preliminary data.</text>
</comment>
<dbReference type="Proteomes" id="UP000233551">
    <property type="component" value="Unassembled WGS sequence"/>
</dbReference>
<proteinExistence type="predicted"/>
<evidence type="ECO:0000313" key="3">
    <source>
        <dbReference type="Proteomes" id="UP000233551"/>
    </source>
</evidence>
<organism evidence="2 3">
    <name type="scientific">Punica granatum</name>
    <name type="common">Pomegranate</name>
    <dbReference type="NCBI Taxonomy" id="22663"/>
    <lineage>
        <taxon>Eukaryota</taxon>
        <taxon>Viridiplantae</taxon>
        <taxon>Streptophyta</taxon>
        <taxon>Embryophyta</taxon>
        <taxon>Tracheophyta</taxon>
        <taxon>Spermatophyta</taxon>
        <taxon>Magnoliopsida</taxon>
        <taxon>eudicotyledons</taxon>
        <taxon>Gunneridae</taxon>
        <taxon>Pentapetalae</taxon>
        <taxon>rosids</taxon>
        <taxon>malvids</taxon>
        <taxon>Myrtales</taxon>
        <taxon>Lythraceae</taxon>
        <taxon>Punica</taxon>
    </lineage>
</organism>
<reference evidence="2 3" key="1">
    <citation type="submission" date="2017-11" db="EMBL/GenBank/DDBJ databases">
        <title>De-novo sequencing of pomegranate (Punica granatum L.) genome.</title>
        <authorList>
            <person name="Akparov Z."/>
            <person name="Amiraslanov A."/>
            <person name="Hajiyeva S."/>
            <person name="Abbasov M."/>
            <person name="Kaur K."/>
            <person name="Hamwieh A."/>
            <person name="Solovyev V."/>
            <person name="Salamov A."/>
            <person name="Braich B."/>
            <person name="Kosarev P."/>
            <person name="Mahmoud A."/>
            <person name="Hajiyev E."/>
            <person name="Babayeva S."/>
            <person name="Izzatullayeva V."/>
            <person name="Mammadov A."/>
            <person name="Mammadov A."/>
            <person name="Sharifova S."/>
            <person name="Ojaghi J."/>
            <person name="Eynullazada K."/>
            <person name="Bayramov B."/>
            <person name="Abdulazimova A."/>
            <person name="Shahmuradov I."/>
        </authorList>
    </citation>
    <scope>NUCLEOTIDE SEQUENCE [LARGE SCALE GENOMIC DNA]</scope>
    <source>
        <strain evidence="3">cv. AG2017</strain>
        <tissue evidence="2">Leaf</tissue>
    </source>
</reference>
<gene>
    <name evidence="2" type="ORF">CRG98_025123</name>
</gene>
<name>A0A2I0JEF6_PUNGR</name>
<feature type="region of interest" description="Disordered" evidence="1">
    <location>
        <begin position="99"/>
        <end position="123"/>
    </location>
</feature>
<keyword evidence="3" id="KW-1185">Reference proteome</keyword>
<evidence type="ECO:0000313" key="2">
    <source>
        <dbReference type="EMBL" id="PKI54609.1"/>
    </source>
</evidence>
<accession>A0A2I0JEF6</accession>
<dbReference type="AlphaFoldDB" id="A0A2I0JEF6"/>
<sequence>MEATDPTGALDIPDWHPARNKPEQIRQVVIGSDVTTVAPDGILLQGQWIPTPKRPPEVTVVVARRKQSRVDPICKENRKRIRQVGMEKKLRRWGGIGQGVAALGQPVGPTSLEGRSGRSSGLD</sequence>
<protein>
    <submittedName>
        <fullName evidence="2">Uncharacterized protein</fullName>
    </submittedName>
</protein>
<dbReference type="EMBL" id="PGOL01001778">
    <property type="protein sequence ID" value="PKI54609.1"/>
    <property type="molecule type" value="Genomic_DNA"/>
</dbReference>